<dbReference type="PROSITE" id="PS51257">
    <property type="entry name" value="PROKAR_LIPOPROTEIN"/>
    <property type="match status" value="1"/>
</dbReference>
<keyword evidence="3" id="KW-1185">Reference proteome</keyword>
<feature type="compositionally biased region" description="Acidic residues" evidence="1">
    <location>
        <begin position="58"/>
        <end position="70"/>
    </location>
</feature>
<dbReference type="RefSeq" id="WP_182503799.1">
    <property type="nucleotide sequence ID" value="NZ_JACJHX010000019.1"/>
</dbReference>
<organism evidence="2 3">
    <name type="scientific">Peribacillus huizhouensis</name>
    <dbReference type="NCBI Taxonomy" id="1501239"/>
    <lineage>
        <taxon>Bacteria</taxon>
        <taxon>Bacillati</taxon>
        <taxon>Bacillota</taxon>
        <taxon>Bacilli</taxon>
        <taxon>Bacillales</taxon>
        <taxon>Bacillaceae</taxon>
        <taxon>Peribacillus</taxon>
    </lineage>
</organism>
<feature type="region of interest" description="Disordered" evidence="1">
    <location>
        <begin position="24"/>
        <end position="77"/>
    </location>
</feature>
<dbReference type="Proteomes" id="UP000626697">
    <property type="component" value="Unassembled WGS sequence"/>
</dbReference>
<name>A0ABR6CV71_9BACI</name>
<gene>
    <name evidence="2" type="ORF">HNP81_004147</name>
</gene>
<protein>
    <submittedName>
        <fullName evidence="2">Gas vesicle protein</fullName>
    </submittedName>
</protein>
<reference evidence="2 3" key="1">
    <citation type="submission" date="2020-08" db="EMBL/GenBank/DDBJ databases">
        <title>Genomic Encyclopedia of Type Strains, Phase IV (KMG-IV): sequencing the most valuable type-strain genomes for metagenomic binning, comparative biology and taxonomic classification.</title>
        <authorList>
            <person name="Goeker M."/>
        </authorList>
    </citation>
    <scope>NUCLEOTIDE SEQUENCE [LARGE SCALE GENOMIC DNA]</scope>
    <source>
        <strain evidence="2 3">DSM 105481</strain>
    </source>
</reference>
<accession>A0ABR6CV71</accession>
<sequence length="171" mass="19169">MKNLRWFISGIALGTLFLTGCNNNEAESTKEEQQEESSPATSIEDSTETSTDANNETANEDSEESTEETDATTALQDGANTVLQSVNNLEQEVNADADSAKIQDLGKEIASNWDSFEKQVEEQYPDWYERIEKNLYPLIAETGKQGRDLEKIKQYSKGAKEDLQSFIKELK</sequence>
<feature type="compositionally biased region" description="Low complexity" evidence="1">
    <location>
        <begin position="36"/>
        <end position="57"/>
    </location>
</feature>
<comment type="caution">
    <text evidence="2">The sequence shown here is derived from an EMBL/GenBank/DDBJ whole genome shotgun (WGS) entry which is preliminary data.</text>
</comment>
<dbReference type="EMBL" id="JACJHX010000019">
    <property type="protein sequence ID" value="MBA9028826.1"/>
    <property type="molecule type" value="Genomic_DNA"/>
</dbReference>
<evidence type="ECO:0000313" key="2">
    <source>
        <dbReference type="EMBL" id="MBA9028826.1"/>
    </source>
</evidence>
<evidence type="ECO:0000256" key="1">
    <source>
        <dbReference type="SAM" id="MobiDB-lite"/>
    </source>
</evidence>
<proteinExistence type="predicted"/>
<evidence type="ECO:0000313" key="3">
    <source>
        <dbReference type="Proteomes" id="UP000626697"/>
    </source>
</evidence>